<dbReference type="CTD" id="100169662"/>
<dbReference type="GeneID" id="100169662"/>
<dbReference type="EMBL" id="AB646588">
    <property type="protein sequence ID" value="BAN92378.1"/>
    <property type="molecule type" value="mRNA"/>
</dbReference>
<dbReference type="Gene3D" id="3.90.215.10">
    <property type="entry name" value="Gamma Fibrinogen, chain A, domain 1"/>
    <property type="match status" value="1"/>
</dbReference>
<keyword evidence="1" id="KW-1015">Disulfide bond</keyword>
<dbReference type="RefSeq" id="NP_001121581.1">
    <property type="nucleotide sequence ID" value="NM_001128109.1"/>
</dbReference>
<evidence type="ECO:0000313" key="3">
    <source>
        <dbReference type="EMBL" id="BAG15917.1"/>
    </source>
</evidence>
<dbReference type="InterPro" id="IPR020837">
    <property type="entry name" value="Fibrinogen_CS"/>
</dbReference>
<organism evidence="3">
    <name type="scientific">Ciona intestinalis</name>
    <name type="common">Transparent sea squirt</name>
    <name type="synonym">Ascidia intestinalis</name>
    <dbReference type="NCBI Taxonomy" id="7719"/>
    <lineage>
        <taxon>Eukaryota</taxon>
        <taxon>Metazoa</taxon>
        <taxon>Chordata</taxon>
        <taxon>Tunicata</taxon>
        <taxon>Ascidiacea</taxon>
        <taxon>Phlebobranchia</taxon>
        <taxon>Cionidae</taxon>
        <taxon>Ciona</taxon>
    </lineage>
</organism>
<reference evidence="5" key="2">
    <citation type="submission" date="2011-07" db="EMBL/GenBank/DDBJ databases">
        <title>Co-evolution of Self-incompatibility Ligands and Receptors in a Hermaphroditic Chordate Ciona intestinalis.</title>
        <authorList>
            <person name="Yamada L."/>
            <person name="Harada Y."/>
            <person name="Yamaguchi A."/>
            <person name="Sawada H."/>
        </authorList>
    </citation>
    <scope>NUCLEOTIDE SEQUENCE</scope>
</reference>
<dbReference type="AlphaFoldDB" id="B1Q457"/>
<dbReference type="PROSITE" id="PS00514">
    <property type="entry name" value="FIBRINOGEN_C_1"/>
    <property type="match status" value="1"/>
</dbReference>
<feature type="domain" description="Fibrinogen C-terminal" evidence="2">
    <location>
        <begin position="81"/>
        <end position="323"/>
    </location>
</feature>
<dbReference type="PANTHER" id="PTHR19143:SF459">
    <property type="entry name" value="FIBRINOGEN C-TERMINAL DOMAIN-CONTAINING PROTEIN"/>
    <property type="match status" value="1"/>
</dbReference>
<dbReference type="PROSITE" id="PS51406">
    <property type="entry name" value="FIBRINOGEN_C_2"/>
    <property type="match status" value="1"/>
</dbReference>
<dbReference type="InterPro" id="IPR002181">
    <property type="entry name" value="Fibrinogen_a/b/g_C_dom"/>
</dbReference>
<dbReference type="Gene3D" id="4.10.530.10">
    <property type="entry name" value="Gamma-fibrinogen Carboxyl Terminal Fragment, domain 2"/>
    <property type="match status" value="1"/>
</dbReference>
<dbReference type="EMBL" id="AB364516">
    <property type="protein sequence ID" value="BAG15917.1"/>
    <property type="molecule type" value="mRNA"/>
</dbReference>
<reference evidence="3" key="1">
    <citation type="journal article" date="2008" name="Science">
        <title>Mechanism of self-sterility in a hermaphroditic chordate.</title>
        <authorList>
            <person name="Harada Y."/>
            <person name="Takagaki Y."/>
            <person name="Sunagawa M."/>
            <person name="Saito T."/>
            <person name="Yamada L."/>
            <person name="Taniguchi H."/>
            <person name="Shoguchi E."/>
            <person name="Sawada H."/>
        </authorList>
    </citation>
    <scope>NUCLEOTIDE SEQUENCE</scope>
</reference>
<evidence type="ECO:0000259" key="2">
    <source>
        <dbReference type="PROSITE" id="PS51406"/>
    </source>
</evidence>
<dbReference type="InterPro" id="IPR014716">
    <property type="entry name" value="Fibrinogen_a/b/g_C_1"/>
</dbReference>
<dbReference type="SMART" id="SM00186">
    <property type="entry name" value="FBG"/>
    <property type="match status" value="1"/>
</dbReference>
<proteinExistence type="evidence at transcript level"/>
<dbReference type="Pfam" id="PF00147">
    <property type="entry name" value="Fibrinogen_C"/>
    <property type="match status" value="1"/>
</dbReference>
<dbReference type="EMBL" id="AB372100">
    <property type="protein sequence ID" value="BAG15920.1"/>
    <property type="molecule type" value="mRNA"/>
</dbReference>
<sequence>MKYGYVFYIFAVCLKVGVISITLDSNDLRNVRLRVINVTKQISRCKKILHLRKARCAVSEWNKLNVTALRLPMKNGSRKYGLSTTLYADCDSIASSKSIAGSIYPIWLRRGYRFIYTRCDFIYSKIREKTGWVTFQQRLTGKVNFQRGWLDYVNGFGNPYEDYWVGLKNILSLTRQNTVIMYKDYSTIRPTLRIDMKGWDGFEAYVEYEKFTLYSDKSDYRIANLGKRTGTGYDFNRPDVFLQQHFITFDRKQEDKRFINPDCPGPNDGGWWFSVCSYANLNGPYASATENMTVHNIYWRYWFTINKNNSALKYVSMKMRYKA</sequence>
<protein>
    <submittedName>
        <fullName evidence="3">Self-incompatibility-linked fibrinogen-like protein-B</fullName>
    </submittedName>
</protein>
<dbReference type="InterPro" id="IPR036056">
    <property type="entry name" value="Fibrinogen-like_C"/>
</dbReference>
<evidence type="ECO:0000256" key="1">
    <source>
        <dbReference type="ARBA" id="ARBA00023157"/>
    </source>
</evidence>
<dbReference type="PANTHER" id="PTHR19143">
    <property type="entry name" value="FIBRINOGEN/TENASCIN/ANGIOPOEITIN"/>
    <property type="match status" value="1"/>
</dbReference>
<accession>B1Q457</accession>
<dbReference type="InterPro" id="IPR050373">
    <property type="entry name" value="Fibrinogen_C-term_domain"/>
</dbReference>
<evidence type="ECO:0000313" key="4">
    <source>
        <dbReference type="EMBL" id="BAG15920.1"/>
    </source>
</evidence>
<dbReference type="SUPFAM" id="SSF56496">
    <property type="entry name" value="Fibrinogen C-terminal domain-like"/>
    <property type="match status" value="1"/>
</dbReference>
<name>B1Q457_CIOIN</name>
<gene>
    <name evidence="3" type="primary">v-Themis-B</name>
    <name evidence="4" type="synonym">v-themis-B</name>
</gene>
<evidence type="ECO:0000313" key="5">
    <source>
        <dbReference type="EMBL" id="BAN92378.1"/>
    </source>
</evidence>